<dbReference type="PANTHER" id="PTHR10335">
    <property type="entry name" value="RRNA 2-O-METHYLTRANSFERASE FIBRILLARIN"/>
    <property type="match status" value="1"/>
</dbReference>
<protein>
    <recommendedName>
        <fullName evidence="2">rRNA 2'-O-methyltransferase fibrillarin</fullName>
    </recommendedName>
</protein>
<dbReference type="PANTHER" id="PTHR10335:SF17">
    <property type="entry name" value="FIBRILLARIN"/>
    <property type="match status" value="1"/>
</dbReference>
<keyword evidence="3" id="KW-0698">rRNA processing</keyword>
<reference evidence="7" key="1">
    <citation type="submission" date="2013-08" db="EMBL/GenBank/DDBJ databases">
        <authorList>
            <person name="Mendez C."/>
            <person name="Richter M."/>
            <person name="Ferrer M."/>
            <person name="Sanchez J."/>
        </authorList>
    </citation>
    <scope>NUCLEOTIDE SEQUENCE</scope>
</reference>
<dbReference type="Pfam" id="PF01269">
    <property type="entry name" value="Fibrillarin"/>
    <property type="match status" value="1"/>
</dbReference>
<accession>T0ZR18</accession>
<evidence type="ECO:0000256" key="4">
    <source>
        <dbReference type="ARBA" id="ARBA00022603"/>
    </source>
</evidence>
<name>T0ZR18_9ZZZZ</name>
<evidence type="ECO:0000256" key="1">
    <source>
        <dbReference type="ARBA" id="ARBA00010632"/>
    </source>
</evidence>
<dbReference type="GO" id="GO:0000494">
    <property type="term" value="P:box C/D sno(s)RNA 3'-end processing"/>
    <property type="evidence" value="ECO:0007669"/>
    <property type="project" value="TreeGrafter"/>
</dbReference>
<dbReference type="InterPro" id="IPR000692">
    <property type="entry name" value="Fibrillarin"/>
</dbReference>
<dbReference type="CDD" id="cd02440">
    <property type="entry name" value="AdoMet_MTases"/>
    <property type="match status" value="1"/>
</dbReference>
<dbReference type="SMART" id="SM01206">
    <property type="entry name" value="Fibrillarin"/>
    <property type="match status" value="1"/>
</dbReference>
<evidence type="ECO:0000256" key="2">
    <source>
        <dbReference type="ARBA" id="ARBA00015190"/>
    </source>
</evidence>
<dbReference type="PRINTS" id="PR00052">
    <property type="entry name" value="FIBRILLARIN"/>
</dbReference>
<dbReference type="GO" id="GO:0003723">
    <property type="term" value="F:RNA binding"/>
    <property type="evidence" value="ECO:0007669"/>
    <property type="project" value="UniProtKB-KW"/>
</dbReference>
<dbReference type="InterPro" id="IPR029063">
    <property type="entry name" value="SAM-dependent_MTases_sf"/>
</dbReference>
<dbReference type="NCBIfam" id="NF003276">
    <property type="entry name" value="PRK04266.1-2"/>
    <property type="match status" value="1"/>
</dbReference>
<reference evidence="7" key="2">
    <citation type="journal article" date="2014" name="ISME J.">
        <title>Microbial stratification in low pH oxic and suboxic macroscopic growths along an acid mine drainage.</title>
        <authorList>
            <person name="Mendez-Garcia C."/>
            <person name="Mesa V."/>
            <person name="Sprenger R.R."/>
            <person name="Richter M."/>
            <person name="Diez M.S."/>
            <person name="Solano J."/>
            <person name="Bargiela R."/>
            <person name="Golyshina O.V."/>
            <person name="Manteca A."/>
            <person name="Ramos J.L."/>
            <person name="Gallego J.R."/>
            <person name="Llorente I."/>
            <person name="Martins Dos Santos V.A."/>
            <person name="Jensen O.N."/>
            <person name="Pelaez A.I."/>
            <person name="Sanchez J."/>
            <person name="Ferrer M."/>
        </authorList>
    </citation>
    <scope>NUCLEOTIDE SEQUENCE</scope>
</reference>
<dbReference type="AlphaFoldDB" id="T0ZR18"/>
<proteinExistence type="inferred from homology"/>
<evidence type="ECO:0000256" key="6">
    <source>
        <dbReference type="ARBA" id="ARBA00022884"/>
    </source>
</evidence>
<gene>
    <name evidence="7" type="ORF">B1B_17756</name>
</gene>
<keyword evidence="6" id="KW-0694">RNA-binding</keyword>
<comment type="caution">
    <text evidence="7">The sequence shown here is derived from an EMBL/GenBank/DDBJ whole genome shotgun (WGS) entry which is preliminary data.</text>
</comment>
<dbReference type="GO" id="GO:0008649">
    <property type="term" value="F:rRNA methyltransferase activity"/>
    <property type="evidence" value="ECO:0007669"/>
    <property type="project" value="TreeGrafter"/>
</dbReference>
<sequence length="102" mass="11111">MLYLGASTGTTVSHVADLVGPEGRVFAVELSPRVLPRLLLLAREYPNVHPILADVRAPASYFGDIPEVSVIYQDVSQPEQLAIAQENARLFLRSGGWILLAL</sequence>
<keyword evidence="4 7" id="KW-0489">Methyltransferase</keyword>
<dbReference type="GO" id="GO:1990259">
    <property type="term" value="F:histone H2AQ104 methyltransferase activity"/>
    <property type="evidence" value="ECO:0007669"/>
    <property type="project" value="TreeGrafter"/>
</dbReference>
<feature type="non-terminal residue" evidence="7">
    <location>
        <position position="102"/>
    </location>
</feature>
<comment type="similarity">
    <text evidence="1">Belongs to the methyltransferase superfamily. Fibrillarin family.</text>
</comment>
<dbReference type="SUPFAM" id="SSF53335">
    <property type="entry name" value="S-adenosyl-L-methionine-dependent methyltransferases"/>
    <property type="match status" value="1"/>
</dbReference>
<evidence type="ECO:0000256" key="3">
    <source>
        <dbReference type="ARBA" id="ARBA00022552"/>
    </source>
</evidence>
<evidence type="ECO:0000313" key="7">
    <source>
        <dbReference type="EMBL" id="EQD32270.1"/>
    </source>
</evidence>
<keyword evidence="5 7" id="KW-0808">Transferase</keyword>
<organism evidence="7">
    <name type="scientific">mine drainage metagenome</name>
    <dbReference type="NCBI Taxonomy" id="410659"/>
    <lineage>
        <taxon>unclassified sequences</taxon>
        <taxon>metagenomes</taxon>
        <taxon>ecological metagenomes</taxon>
    </lineage>
</organism>
<dbReference type="EMBL" id="AUZY01011881">
    <property type="protein sequence ID" value="EQD32270.1"/>
    <property type="molecule type" value="Genomic_DNA"/>
</dbReference>
<evidence type="ECO:0000256" key="5">
    <source>
        <dbReference type="ARBA" id="ARBA00022679"/>
    </source>
</evidence>
<dbReference type="Gene3D" id="3.40.50.150">
    <property type="entry name" value="Vaccinia Virus protein VP39"/>
    <property type="match status" value="1"/>
</dbReference>